<evidence type="ECO:0000256" key="6">
    <source>
        <dbReference type="ARBA" id="ARBA00038063"/>
    </source>
</evidence>
<dbReference type="GO" id="GO:0000049">
    <property type="term" value="F:tRNA binding"/>
    <property type="evidence" value="ECO:0007669"/>
    <property type="project" value="UniProtKB-UniRule"/>
</dbReference>
<keyword evidence="2 9" id="KW-0963">Cytoplasm</keyword>
<comment type="subunit">
    <text evidence="9">Monomer.</text>
</comment>
<evidence type="ECO:0000256" key="9">
    <source>
        <dbReference type="HAMAP-Rule" id="MF_00083"/>
    </source>
</evidence>
<dbReference type="SUPFAM" id="SSF53178">
    <property type="entry name" value="Peptidyl-tRNA hydrolase-like"/>
    <property type="match status" value="1"/>
</dbReference>
<evidence type="ECO:0000256" key="8">
    <source>
        <dbReference type="ARBA" id="ARBA00050038"/>
    </source>
</evidence>
<feature type="site" description="Stabilizes the basic form of H active site to accept a proton" evidence="9">
    <location>
        <position position="91"/>
    </location>
</feature>
<comment type="function">
    <text evidence="9">Catalyzes the release of premature peptidyl moieties from peptidyl-tRNA molecules trapped in stalled 50S ribosomal subunits, and thus maintains levels of free tRNAs and 50S ribosomes.</text>
</comment>
<dbReference type="CDD" id="cd00462">
    <property type="entry name" value="PTH"/>
    <property type="match status" value="1"/>
</dbReference>
<evidence type="ECO:0000256" key="5">
    <source>
        <dbReference type="ARBA" id="ARBA00022884"/>
    </source>
</evidence>
<dbReference type="InterPro" id="IPR001328">
    <property type="entry name" value="Pept_tRNA_hydro"/>
</dbReference>
<dbReference type="PROSITE" id="PS01195">
    <property type="entry name" value="PEPT_TRNA_HYDROL_1"/>
    <property type="match status" value="1"/>
</dbReference>
<evidence type="ECO:0000256" key="7">
    <source>
        <dbReference type="ARBA" id="ARBA00048707"/>
    </source>
</evidence>
<dbReference type="OrthoDB" id="9800507at2"/>
<feature type="active site" description="Proton acceptor" evidence="9">
    <location>
        <position position="19"/>
    </location>
</feature>
<dbReference type="PANTHER" id="PTHR17224:SF1">
    <property type="entry name" value="PEPTIDYL-TRNA HYDROLASE"/>
    <property type="match status" value="1"/>
</dbReference>
<reference evidence="12 13" key="1">
    <citation type="submission" date="2015-09" db="EMBL/GenBank/DDBJ databases">
        <authorList>
            <consortium name="Pathogen Informatics"/>
        </authorList>
    </citation>
    <scope>NUCLEOTIDE SEQUENCE [LARGE SCALE GENOMIC DNA]</scope>
    <source>
        <strain evidence="12 13">2789STDY5834856</strain>
    </source>
</reference>
<dbReference type="GO" id="GO:0072344">
    <property type="term" value="P:rescue of stalled ribosome"/>
    <property type="evidence" value="ECO:0007669"/>
    <property type="project" value="UniProtKB-UniRule"/>
</dbReference>
<evidence type="ECO:0000256" key="3">
    <source>
        <dbReference type="ARBA" id="ARBA00022555"/>
    </source>
</evidence>
<dbReference type="PANTHER" id="PTHR17224">
    <property type="entry name" value="PEPTIDYL-TRNA HYDROLASE"/>
    <property type="match status" value="1"/>
</dbReference>
<accession>A0A174EBB2</accession>
<feature type="binding site" evidence="9">
    <location>
        <position position="14"/>
    </location>
    <ligand>
        <name>tRNA</name>
        <dbReference type="ChEBI" id="CHEBI:17843"/>
    </ligand>
</feature>
<keyword evidence="4 9" id="KW-0378">Hydrolase</keyword>
<feature type="site" description="Discriminates between blocked and unblocked aminoacyl-tRNA" evidence="9">
    <location>
        <position position="9"/>
    </location>
</feature>
<gene>
    <name evidence="9 12" type="primary">pth</name>
    <name evidence="12" type="ORF">ERS852471_01404</name>
</gene>
<dbReference type="AlphaFoldDB" id="A0A174EBB2"/>
<dbReference type="FunFam" id="3.40.50.1470:FF:000001">
    <property type="entry name" value="Peptidyl-tRNA hydrolase"/>
    <property type="match status" value="1"/>
</dbReference>
<dbReference type="PROSITE" id="PS01196">
    <property type="entry name" value="PEPT_TRNA_HYDROL_2"/>
    <property type="match status" value="1"/>
</dbReference>
<dbReference type="GO" id="GO:0004045">
    <property type="term" value="F:peptidyl-tRNA hydrolase activity"/>
    <property type="evidence" value="ECO:0007669"/>
    <property type="project" value="UniProtKB-UniRule"/>
</dbReference>
<keyword evidence="5 9" id="KW-0694">RNA-binding</keyword>
<dbReference type="GO" id="GO:0006515">
    <property type="term" value="P:protein quality control for misfolded or incompletely synthesized proteins"/>
    <property type="evidence" value="ECO:0007669"/>
    <property type="project" value="UniProtKB-UniRule"/>
</dbReference>
<comment type="function">
    <text evidence="9">Hydrolyzes ribosome-free peptidyl-tRNAs (with 1 or more amino acids incorporated), which drop off the ribosome during protein synthesis, or as a result of ribosome stalling.</text>
</comment>
<feature type="binding site" evidence="9">
    <location>
        <position position="66"/>
    </location>
    <ligand>
        <name>tRNA</name>
        <dbReference type="ChEBI" id="CHEBI:17843"/>
    </ligand>
</feature>
<comment type="subcellular location">
    <subcellularLocation>
        <location evidence="9">Cytoplasm</location>
    </subcellularLocation>
</comment>
<dbReference type="EC" id="3.1.1.29" evidence="1 9"/>
<keyword evidence="3 9" id="KW-0820">tRNA-binding</keyword>
<dbReference type="EMBL" id="CYZX01000008">
    <property type="protein sequence ID" value="CUO35084.1"/>
    <property type="molecule type" value="Genomic_DNA"/>
</dbReference>
<comment type="similarity">
    <text evidence="6 9 11">Belongs to the PTH family.</text>
</comment>
<dbReference type="Proteomes" id="UP000095594">
    <property type="component" value="Unassembled WGS sequence"/>
</dbReference>
<dbReference type="RefSeq" id="WP_055265057.1">
    <property type="nucleotide sequence ID" value="NZ_CABIXQ010000008.1"/>
</dbReference>
<dbReference type="Gene3D" id="3.40.50.1470">
    <property type="entry name" value="Peptidyl-tRNA hydrolase"/>
    <property type="match status" value="1"/>
</dbReference>
<dbReference type="HAMAP" id="MF_00083">
    <property type="entry name" value="Pept_tRNA_hydro_bact"/>
    <property type="match status" value="1"/>
</dbReference>
<dbReference type="Pfam" id="PF01195">
    <property type="entry name" value="Pept_tRNA_hydro"/>
    <property type="match status" value="1"/>
</dbReference>
<dbReference type="NCBIfam" id="TIGR00447">
    <property type="entry name" value="pth"/>
    <property type="match status" value="1"/>
</dbReference>
<dbReference type="InterPro" id="IPR036416">
    <property type="entry name" value="Pept_tRNA_hydro_sf"/>
</dbReference>
<organism evidence="12 13">
    <name type="scientific">Clostridium disporicum</name>
    <dbReference type="NCBI Taxonomy" id="84024"/>
    <lineage>
        <taxon>Bacteria</taxon>
        <taxon>Bacillati</taxon>
        <taxon>Bacillota</taxon>
        <taxon>Clostridia</taxon>
        <taxon>Eubacteriales</taxon>
        <taxon>Clostridiaceae</taxon>
        <taxon>Clostridium</taxon>
    </lineage>
</organism>
<dbReference type="GO" id="GO:0005737">
    <property type="term" value="C:cytoplasm"/>
    <property type="evidence" value="ECO:0007669"/>
    <property type="project" value="UniProtKB-SubCell"/>
</dbReference>
<evidence type="ECO:0000256" key="1">
    <source>
        <dbReference type="ARBA" id="ARBA00013260"/>
    </source>
</evidence>
<evidence type="ECO:0000313" key="12">
    <source>
        <dbReference type="EMBL" id="CUO35084.1"/>
    </source>
</evidence>
<feature type="binding site" evidence="9">
    <location>
        <position position="112"/>
    </location>
    <ligand>
        <name>tRNA</name>
        <dbReference type="ChEBI" id="CHEBI:17843"/>
    </ligand>
</feature>
<evidence type="ECO:0000256" key="2">
    <source>
        <dbReference type="ARBA" id="ARBA00022490"/>
    </source>
</evidence>
<evidence type="ECO:0000313" key="13">
    <source>
        <dbReference type="Proteomes" id="UP000095594"/>
    </source>
</evidence>
<dbReference type="InterPro" id="IPR018171">
    <property type="entry name" value="Pept_tRNA_hydro_CS"/>
</dbReference>
<evidence type="ECO:0000256" key="4">
    <source>
        <dbReference type="ARBA" id="ARBA00022801"/>
    </source>
</evidence>
<name>A0A174EBB2_9CLOT</name>
<protein>
    <recommendedName>
        <fullName evidence="8 9">Peptidyl-tRNA hydrolase</fullName>
        <shortName evidence="9">Pth</shortName>
        <ecNumber evidence="1 9">3.1.1.29</ecNumber>
    </recommendedName>
</protein>
<evidence type="ECO:0000256" key="11">
    <source>
        <dbReference type="RuleBase" id="RU004320"/>
    </source>
</evidence>
<sequence length="192" mass="21098">MFLIVGLGNPGKEYEGTRHNIGFEAVDYIADKYNIELNRIKFKGIFGEGMINGKKVILLKPTTYMNLSGESIREVVNFYKISNEEIIVIYDDISLEVGRLRIREKGSHGGHNGIKSIIANLSSDVFPRVKIGVGGPKGDLVSHVLGKFSNSEIEILRESIMATSEAVTTILSKGTKEAMNKFNGFKASAISD</sequence>
<feature type="binding site" evidence="9">
    <location>
        <position position="64"/>
    </location>
    <ligand>
        <name>tRNA</name>
        <dbReference type="ChEBI" id="CHEBI:17843"/>
    </ligand>
</feature>
<comment type="catalytic activity">
    <reaction evidence="7 9 10">
        <text>an N-acyl-L-alpha-aminoacyl-tRNA + H2O = an N-acyl-L-amino acid + a tRNA + H(+)</text>
        <dbReference type="Rhea" id="RHEA:54448"/>
        <dbReference type="Rhea" id="RHEA-COMP:10123"/>
        <dbReference type="Rhea" id="RHEA-COMP:13883"/>
        <dbReference type="ChEBI" id="CHEBI:15377"/>
        <dbReference type="ChEBI" id="CHEBI:15378"/>
        <dbReference type="ChEBI" id="CHEBI:59874"/>
        <dbReference type="ChEBI" id="CHEBI:78442"/>
        <dbReference type="ChEBI" id="CHEBI:138191"/>
        <dbReference type="EC" id="3.1.1.29"/>
    </reaction>
</comment>
<proteinExistence type="inferred from homology"/>
<evidence type="ECO:0000256" key="10">
    <source>
        <dbReference type="RuleBase" id="RU000673"/>
    </source>
</evidence>